<dbReference type="STRING" id="1189619.pgond44_05185"/>
<dbReference type="EMBL" id="APLF01000004">
    <property type="protein sequence ID" value="EMY81910.1"/>
    <property type="molecule type" value="Genomic_DNA"/>
</dbReference>
<dbReference type="Proteomes" id="UP000012317">
    <property type="component" value="Unassembled WGS sequence"/>
</dbReference>
<keyword evidence="1" id="KW-0472">Membrane</keyword>
<dbReference type="InterPro" id="IPR032508">
    <property type="entry name" value="FecR_C"/>
</dbReference>
<dbReference type="AlphaFoldDB" id="N1WSD2"/>
<protein>
    <submittedName>
        <fullName evidence="4">Anti-sigma factor FecR-like protein</fullName>
    </submittedName>
</protein>
<evidence type="ECO:0000259" key="2">
    <source>
        <dbReference type="Pfam" id="PF04773"/>
    </source>
</evidence>
<evidence type="ECO:0000313" key="5">
    <source>
        <dbReference type="Proteomes" id="UP000012317"/>
    </source>
</evidence>
<dbReference type="PANTHER" id="PTHR30273:SF2">
    <property type="entry name" value="PROTEIN FECR"/>
    <property type="match status" value="1"/>
</dbReference>
<evidence type="ECO:0000313" key="4">
    <source>
        <dbReference type="EMBL" id="EMY81910.1"/>
    </source>
</evidence>
<dbReference type="InterPro" id="IPR012373">
    <property type="entry name" value="Ferrdict_sens_TM"/>
</dbReference>
<reference evidence="4 5" key="1">
    <citation type="journal article" date="2014" name="Genome Biol. Evol.">
        <title>Extensive gene acquisition in the extremely psychrophilic bacterial species Psychroflexus torquis and the link to sea-ice ecosystem specialism.</title>
        <authorList>
            <person name="Feng S."/>
            <person name="Powell S.M."/>
            <person name="Wilson R."/>
            <person name="Bowman J.P."/>
        </authorList>
    </citation>
    <scope>NUCLEOTIDE SEQUENCE [LARGE SCALE GENOMIC DNA]</scope>
    <source>
        <strain evidence="4 5">ACAM 44</strain>
    </source>
</reference>
<proteinExistence type="predicted"/>
<dbReference type="Pfam" id="PF04773">
    <property type="entry name" value="FecR"/>
    <property type="match status" value="1"/>
</dbReference>
<dbReference type="Pfam" id="PF16344">
    <property type="entry name" value="FecR_C"/>
    <property type="match status" value="1"/>
</dbReference>
<dbReference type="Gene3D" id="2.60.120.1440">
    <property type="match status" value="1"/>
</dbReference>
<feature type="domain" description="FecR protein" evidence="2">
    <location>
        <begin position="177"/>
        <end position="270"/>
    </location>
</feature>
<organism evidence="4 5">
    <name type="scientific">Psychroflexus gondwanensis ACAM 44</name>
    <dbReference type="NCBI Taxonomy" id="1189619"/>
    <lineage>
        <taxon>Bacteria</taxon>
        <taxon>Pseudomonadati</taxon>
        <taxon>Bacteroidota</taxon>
        <taxon>Flavobacteriia</taxon>
        <taxon>Flavobacteriales</taxon>
        <taxon>Flavobacteriaceae</taxon>
        <taxon>Psychroflexus</taxon>
    </lineage>
</organism>
<dbReference type="FunFam" id="2.60.120.1440:FF:000001">
    <property type="entry name" value="Putative anti-sigma factor"/>
    <property type="match status" value="1"/>
</dbReference>
<dbReference type="PANTHER" id="PTHR30273">
    <property type="entry name" value="PERIPLASMIC SIGNAL SENSOR AND SIGMA FACTOR ACTIVATOR FECR-RELATED"/>
    <property type="match status" value="1"/>
</dbReference>
<dbReference type="Gene3D" id="3.55.50.30">
    <property type="match status" value="1"/>
</dbReference>
<evidence type="ECO:0000259" key="3">
    <source>
        <dbReference type="Pfam" id="PF16344"/>
    </source>
</evidence>
<sequence>MNSDQLIENYLQGSLSKRERVQLNKWVKKDLKNLKHFKERIRSHSYVIPLNFNSDKAFDRFYQKIQEKKHSSKQRLKIFYWAASFTALIGLGLLYQNSELLFTDQYNVANKKEANESLKEIQVTLSDGSQYRIDKKSTTSLEDKSGRLVASQLDNILSFETHSSIAKDTSTTQIDIPYGEKLKLRLSDGTLVWLNSGSSLSFPQQFSSKSKTREVNVNGEAYFEVSKNKQKPFIVHTPSVSVKVLGTHFNISSYANDSKAETTLMEGKVQVYHSLQKNTPIELVPNQQAVFEKTSRIFQKNTVDANAYNSWIDDILIVDGLSFLELKKKLERKYNITITNELDHLWEKTYRGEFKDESLAETLETIALSSKFSFSIDGKHVRIFNKKPKD</sequence>
<feature type="transmembrane region" description="Helical" evidence="1">
    <location>
        <begin position="78"/>
        <end position="95"/>
    </location>
</feature>
<gene>
    <name evidence="4" type="ORF">pgond44_05185</name>
</gene>
<keyword evidence="1" id="KW-0812">Transmembrane</keyword>
<keyword evidence="1" id="KW-1133">Transmembrane helix</keyword>
<evidence type="ECO:0000256" key="1">
    <source>
        <dbReference type="SAM" id="Phobius"/>
    </source>
</evidence>
<dbReference type="eggNOG" id="COG3712">
    <property type="taxonomic scope" value="Bacteria"/>
</dbReference>
<accession>N1WSD2</accession>
<keyword evidence="5" id="KW-1185">Reference proteome</keyword>
<dbReference type="PATRIC" id="fig|1189619.4.peg.1074"/>
<feature type="domain" description="Protein FecR C-terminal" evidence="3">
    <location>
        <begin position="316"/>
        <end position="383"/>
    </location>
</feature>
<dbReference type="RefSeq" id="WP_003437530.1">
    <property type="nucleotide sequence ID" value="NZ_APLF01000004.1"/>
</dbReference>
<comment type="caution">
    <text evidence="4">The sequence shown here is derived from an EMBL/GenBank/DDBJ whole genome shotgun (WGS) entry which is preliminary data.</text>
</comment>
<dbReference type="InterPro" id="IPR006860">
    <property type="entry name" value="FecR"/>
</dbReference>
<name>N1WSD2_9FLAO</name>
<dbReference type="GO" id="GO:0016989">
    <property type="term" value="F:sigma factor antagonist activity"/>
    <property type="evidence" value="ECO:0007669"/>
    <property type="project" value="TreeGrafter"/>
</dbReference>